<feature type="transmembrane region" description="Helical" evidence="8">
    <location>
        <begin position="327"/>
        <end position="347"/>
    </location>
</feature>
<evidence type="ECO:0000313" key="11">
    <source>
        <dbReference type="Proteomes" id="UP000326759"/>
    </source>
</evidence>
<feature type="transmembrane region" description="Helical" evidence="8">
    <location>
        <begin position="109"/>
        <end position="128"/>
    </location>
</feature>
<feature type="transmembrane region" description="Helical" evidence="8">
    <location>
        <begin position="192"/>
        <end position="217"/>
    </location>
</feature>
<dbReference type="PROSITE" id="PS00216">
    <property type="entry name" value="SUGAR_TRANSPORT_1"/>
    <property type="match status" value="1"/>
</dbReference>
<keyword evidence="7 8" id="KW-0472">Membrane</keyword>
<dbReference type="SUPFAM" id="SSF103473">
    <property type="entry name" value="MFS general substrate transporter"/>
    <property type="match status" value="1"/>
</dbReference>
<keyword evidence="2" id="KW-0813">Transport</keyword>
<evidence type="ECO:0000259" key="9">
    <source>
        <dbReference type="PROSITE" id="PS50850"/>
    </source>
</evidence>
<dbReference type="GO" id="GO:0022857">
    <property type="term" value="F:transmembrane transporter activity"/>
    <property type="evidence" value="ECO:0007669"/>
    <property type="project" value="InterPro"/>
</dbReference>
<dbReference type="AlphaFoldDB" id="A0A5N5SUJ7"/>
<dbReference type="EMBL" id="SEYY01020400">
    <property type="protein sequence ID" value="KAB7497329.1"/>
    <property type="molecule type" value="Genomic_DNA"/>
</dbReference>
<dbReference type="PROSITE" id="PS50850">
    <property type="entry name" value="MFS"/>
    <property type="match status" value="1"/>
</dbReference>
<gene>
    <name evidence="10" type="ORF">Anas_10010</name>
</gene>
<dbReference type="PANTHER" id="PTHR48021">
    <property type="match status" value="1"/>
</dbReference>
<evidence type="ECO:0000256" key="2">
    <source>
        <dbReference type="ARBA" id="ARBA00022448"/>
    </source>
</evidence>
<evidence type="ECO:0000256" key="3">
    <source>
        <dbReference type="ARBA" id="ARBA00022475"/>
    </source>
</evidence>
<evidence type="ECO:0000256" key="5">
    <source>
        <dbReference type="ARBA" id="ARBA00022692"/>
    </source>
</evidence>
<dbReference type="InterPro" id="IPR003663">
    <property type="entry name" value="Sugar/inositol_transpt"/>
</dbReference>
<feature type="transmembrane region" description="Helical" evidence="8">
    <location>
        <begin position="39"/>
        <end position="62"/>
    </location>
</feature>
<dbReference type="InterPro" id="IPR020846">
    <property type="entry name" value="MFS_dom"/>
</dbReference>
<evidence type="ECO:0000256" key="1">
    <source>
        <dbReference type="ARBA" id="ARBA00004651"/>
    </source>
</evidence>
<dbReference type="InterPro" id="IPR050549">
    <property type="entry name" value="MFS_Trehalose_Transporter"/>
</dbReference>
<dbReference type="PANTHER" id="PTHR48021:SF1">
    <property type="entry name" value="GH07001P-RELATED"/>
    <property type="match status" value="1"/>
</dbReference>
<keyword evidence="3" id="KW-1003">Cell membrane</keyword>
<dbReference type="Proteomes" id="UP000326759">
    <property type="component" value="Unassembled WGS sequence"/>
</dbReference>
<dbReference type="InterPro" id="IPR005829">
    <property type="entry name" value="Sugar_transporter_CS"/>
</dbReference>
<keyword evidence="5 8" id="KW-0812">Transmembrane</keyword>
<dbReference type="Pfam" id="PF00083">
    <property type="entry name" value="Sugar_tr"/>
    <property type="match status" value="1"/>
</dbReference>
<keyword evidence="6 8" id="KW-1133">Transmembrane helix</keyword>
<comment type="subcellular location">
    <subcellularLocation>
        <location evidence="1">Cell membrane</location>
        <topology evidence="1">Multi-pass membrane protein</topology>
    </subcellularLocation>
</comment>
<comment type="caution">
    <text evidence="10">The sequence shown here is derived from an EMBL/GenBank/DDBJ whole genome shotgun (WGS) entry which is preliminary data.</text>
</comment>
<feature type="domain" description="Major facilitator superfamily (MFS) profile" evidence="9">
    <location>
        <begin position="1"/>
        <end position="363"/>
    </location>
</feature>
<feature type="transmembrane region" description="Helical" evidence="8">
    <location>
        <begin position="229"/>
        <end position="249"/>
    </location>
</feature>
<accession>A0A5N5SUJ7</accession>
<keyword evidence="11" id="KW-1185">Reference proteome</keyword>
<feature type="transmembrane region" description="Helical" evidence="8">
    <location>
        <begin position="290"/>
        <end position="315"/>
    </location>
</feature>
<dbReference type="FunFam" id="1.20.1250.20:FF:000218">
    <property type="entry name" value="facilitated trehalose transporter Tret1"/>
    <property type="match status" value="1"/>
</dbReference>
<sequence length="363" mass="39911">TIGAMTQGTIFGYSSPAGVILTNNSTNTGLHLTDLQNGWFSSISNFGSLIGCPLAGYCLNYFGRRGTIIYAVIPVLIGWILIGGGFQLLSFIGVLYVYCMGVPFTNFRWIAIVCAVIPCICSFLMIFCKESPYYLLSKGKDKEAEAALKFFRGEDYDGIEKELQIIRESLEESRRKKATLLDLKKSYILKPLLMSLGLMFFEQFSGINAVLFNLALIFDRAGSKMSSNVSSIIIGVTQVLGTFVAALLMDKAGRKMLLITSSSIMTVSLAALGVYFYYLKFDADVAASVGWLPLVSLVLYVIAFSLGYGPIPWLMMGELFSPDVKELAASIALFANWIFAFITTLIYQPLTVSNLLFVQLDSI</sequence>
<feature type="non-terminal residue" evidence="10">
    <location>
        <position position="1"/>
    </location>
</feature>
<evidence type="ECO:0000256" key="7">
    <source>
        <dbReference type="ARBA" id="ARBA00023136"/>
    </source>
</evidence>
<dbReference type="GO" id="GO:0005886">
    <property type="term" value="C:plasma membrane"/>
    <property type="evidence" value="ECO:0007669"/>
    <property type="project" value="UniProtKB-SubCell"/>
</dbReference>
<evidence type="ECO:0000256" key="4">
    <source>
        <dbReference type="ARBA" id="ARBA00022597"/>
    </source>
</evidence>
<dbReference type="InterPro" id="IPR005828">
    <property type="entry name" value="MFS_sugar_transport-like"/>
</dbReference>
<keyword evidence="4" id="KW-0762">Sugar transport</keyword>
<evidence type="ECO:0000256" key="8">
    <source>
        <dbReference type="SAM" id="Phobius"/>
    </source>
</evidence>
<dbReference type="OrthoDB" id="6612291at2759"/>
<organism evidence="10 11">
    <name type="scientific">Armadillidium nasatum</name>
    <dbReference type="NCBI Taxonomy" id="96803"/>
    <lineage>
        <taxon>Eukaryota</taxon>
        <taxon>Metazoa</taxon>
        <taxon>Ecdysozoa</taxon>
        <taxon>Arthropoda</taxon>
        <taxon>Crustacea</taxon>
        <taxon>Multicrustacea</taxon>
        <taxon>Malacostraca</taxon>
        <taxon>Eumalacostraca</taxon>
        <taxon>Peracarida</taxon>
        <taxon>Isopoda</taxon>
        <taxon>Oniscidea</taxon>
        <taxon>Crinocheta</taxon>
        <taxon>Armadillidiidae</taxon>
        <taxon>Armadillidium</taxon>
    </lineage>
</organism>
<proteinExistence type="predicted"/>
<evidence type="ECO:0000313" key="10">
    <source>
        <dbReference type="EMBL" id="KAB7497329.1"/>
    </source>
</evidence>
<name>A0A5N5SUJ7_9CRUS</name>
<dbReference type="InterPro" id="IPR036259">
    <property type="entry name" value="MFS_trans_sf"/>
</dbReference>
<protein>
    <recommendedName>
        <fullName evidence="9">Major facilitator superfamily (MFS) profile domain-containing protein</fullName>
    </recommendedName>
</protein>
<dbReference type="Gene3D" id="1.20.1250.20">
    <property type="entry name" value="MFS general substrate transporter like domains"/>
    <property type="match status" value="2"/>
</dbReference>
<evidence type="ECO:0000256" key="6">
    <source>
        <dbReference type="ARBA" id="ARBA00022989"/>
    </source>
</evidence>
<feature type="transmembrane region" description="Helical" evidence="8">
    <location>
        <begin position="69"/>
        <end position="97"/>
    </location>
</feature>
<dbReference type="PRINTS" id="PR00171">
    <property type="entry name" value="SUGRTRNSPORT"/>
</dbReference>
<reference evidence="10 11" key="1">
    <citation type="journal article" date="2019" name="PLoS Biol.">
        <title>Sex chromosomes control vertical transmission of feminizing Wolbachia symbionts in an isopod.</title>
        <authorList>
            <person name="Becking T."/>
            <person name="Chebbi M.A."/>
            <person name="Giraud I."/>
            <person name="Moumen B."/>
            <person name="Laverre T."/>
            <person name="Caubet Y."/>
            <person name="Peccoud J."/>
            <person name="Gilbert C."/>
            <person name="Cordaux R."/>
        </authorList>
    </citation>
    <scope>NUCLEOTIDE SEQUENCE [LARGE SCALE GENOMIC DNA]</scope>
    <source>
        <strain evidence="10">ANa2</strain>
        <tissue evidence="10">Whole body excluding digestive tract and cuticle</tissue>
    </source>
</reference>
<feature type="transmembrane region" description="Helical" evidence="8">
    <location>
        <begin position="256"/>
        <end position="278"/>
    </location>
</feature>